<dbReference type="EMBL" id="ML996188">
    <property type="protein sequence ID" value="KAF2731829.1"/>
    <property type="molecule type" value="Genomic_DNA"/>
</dbReference>
<feature type="non-terminal residue" evidence="2">
    <location>
        <position position="220"/>
    </location>
</feature>
<evidence type="ECO:0000259" key="1">
    <source>
        <dbReference type="Pfam" id="PF06985"/>
    </source>
</evidence>
<evidence type="ECO:0000313" key="2">
    <source>
        <dbReference type="EMBL" id="KAF2731829.1"/>
    </source>
</evidence>
<gene>
    <name evidence="2" type="ORF">EJ04DRAFT_394066</name>
</gene>
<accession>A0A9P4QSF2</accession>
<keyword evidence="3" id="KW-1185">Reference proteome</keyword>
<proteinExistence type="predicted"/>
<protein>
    <recommendedName>
        <fullName evidence="1">Heterokaryon incompatibility domain-containing protein</fullName>
    </recommendedName>
</protein>
<dbReference type="Pfam" id="PF06985">
    <property type="entry name" value="HET"/>
    <property type="match status" value="1"/>
</dbReference>
<dbReference type="InterPro" id="IPR010730">
    <property type="entry name" value="HET"/>
</dbReference>
<feature type="domain" description="Heterokaryon incompatibility" evidence="1">
    <location>
        <begin position="2"/>
        <end position="108"/>
    </location>
</feature>
<feature type="non-terminal residue" evidence="2">
    <location>
        <position position="1"/>
    </location>
</feature>
<dbReference type="InterPro" id="IPR052895">
    <property type="entry name" value="HetReg/Transcr_Mod"/>
</dbReference>
<reference evidence="2" key="1">
    <citation type="journal article" date="2020" name="Stud. Mycol.">
        <title>101 Dothideomycetes genomes: a test case for predicting lifestyles and emergence of pathogens.</title>
        <authorList>
            <person name="Haridas S."/>
            <person name="Albert R."/>
            <person name="Binder M."/>
            <person name="Bloem J."/>
            <person name="Labutti K."/>
            <person name="Salamov A."/>
            <person name="Andreopoulos B."/>
            <person name="Baker S."/>
            <person name="Barry K."/>
            <person name="Bills G."/>
            <person name="Bluhm B."/>
            <person name="Cannon C."/>
            <person name="Castanera R."/>
            <person name="Culley D."/>
            <person name="Daum C."/>
            <person name="Ezra D."/>
            <person name="Gonzalez J."/>
            <person name="Henrissat B."/>
            <person name="Kuo A."/>
            <person name="Liang C."/>
            <person name="Lipzen A."/>
            <person name="Lutzoni F."/>
            <person name="Magnuson J."/>
            <person name="Mondo S."/>
            <person name="Nolan M."/>
            <person name="Ohm R."/>
            <person name="Pangilinan J."/>
            <person name="Park H.-J."/>
            <person name="Ramirez L."/>
            <person name="Alfaro M."/>
            <person name="Sun H."/>
            <person name="Tritt A."/>
            <person name="Yoshinaga Y."/>
            <person name="Zwiers L.-H."/>
            <person name="Turgeon B."/>
            <person name="Goodwin S."/>
            <person name="Spatafora J."/>
            <person name="Crous P."/>
            <person name="Grigoriev I."/>
        </authorList>
    </citation>
    <scope>NUCLEOTIDE SEQUENCE</scope>
    <source>
        <strain evidence="2">CBS 125425</strain>
    </source>
</reference>
<comment type="caution">
    <text evidence="2">The sequence shown here is derived from an EMBL/GenBank/DDBJ whole genome shotgun (WGS) entry which is preliminary data.</text>
</comment>
<dbReference type="PANTHER" id="PTHR24148">
    <property type="entry name" value="ANKYRIN REPEAT DOMAIN-CONTAINING PROTEIN 39 HOMOLOG-RELATED"/>
    <property type="match status" value="1"/>
</dbReference>
<dbReference type="Proteomes" id="UP000799444">
    <property type="component" value="Unassembled WGS sequence"/>
</dbReference>
<dbReference type="OrthoDB" id="2157530at2759"/>
<organism evidence="2 3">
    <name type="scientific">Polyplosphaeria fusca</name>
    <dbReference type="NCBI Taxonomy" id="682080"/>
    <lineage>
        <taxon>Eukaryota</taxon>
        <taxon>Fungi</taxon>
        <taxon>Dikarya</taxon>
        <taxon>Ascomycota</taxon>
        <taxon>Pezizomycotina</taxon>
        <taxon>Dothideomycetes</taxon>
        <taxon>Pleosporomycetidae</taxon>
        <taxon>Pleosporales</taxon>
        <taxon>Tetraplosphaeriaceae</taxon>
        <taxon>Polyplosphaeria</taxon>
    </lineage>
</organism>
<evidence type="ECO:0000313" key="3">
    <source>
        <dbReference type="Proteomes" id="UP000799444"/>
    </source>
</evidence>
<dbReference type="PANTHER" id="PTHR24148:SF64">
    <property type="entry name" value="HETEROKARYON INCOMPATIBILITY DOMAIN-CONTAINING PROTEIN"/>
    <property type="match status" value="1"/>
</dbReference>
<dbReference type="AlphaFoldDB" id="A0A9P4QSF2"/>
<name>A0A9P4QSF2_9PLEO</name>
<sequence>VRSNLLSALKHLRSKTRDLWFWIDAVCINQQDNFEKASQLAQLLSIYSKAFNVCIWLGPDDGEGLGYRALHFIANIINLKFLDQTVKVNHLGEVAARSWFQRRWVLQEVAASRAASVQCGNHSVNWVDFADAVQLLMAKIDHIRAAYSSSTLFKQDPDALTHVESTGANVIVDMTNNVLHKGRGGLILDRLWTIETLVMASVAFDVSDPRDTIYALLPLA</sequence>